<feature type="compositionally biased region" description="Low complexity" evidence="2">
    <location>
        <begin position="24"/>
        <end position="39"/>
    </location>
</feature>
<evidence type="ECO:0000313" key="3">
    <source>
        <dbReference type="Ensembl" id="ENSOSIP00000024421.1"/>
    </source>
</evidence>
<keyword evidence="4" id="KW-1185">Reference proteome</keyword>
<evidence type="ECO:0000313" key="4">
    <source>
        <dbReference type="Proteomes" id="UP000694383"/>
    </source>
</evidence>
<feature type="coiled-coil region" evidence="1">
    <location>
        <begin position="218"/>
        <end position="249"/>
    </location>
</feature>
<organism evidence="3 4">
    <name type="scientific">Oryzias sinensis</name>
    <name type="common">Chinese medaka</name>
    <dbReference type="NCBI Taxonomy" id="183150"/>
    <lineage>
        <taxon>Eukaryota</taxon>
        <taxon>Metazoa</taxon>
        <taxon>Chordata</taxon>
        <taxon>Craniata</taxon>
        <taxon>Vertebrata</taxon>
        <taxon>Euteleostomi</taxon>
        <taxon>Actinopterygii</taxon>
        <taxon>Neopterygii</taxon>
        <taxon>Teleostei</taxon>
        <taxon>Neoteleostei</taxon>
        <taxon>Acanthomorphata</taxon>
        <taxon>Ovalentaria</taxon>
        <taxon>Atherinomorphae</taxon>
        <taxon>Beloniformes</taxon>
        <taxon>Adrianichthyidae</taxon>
        <taxon>Oryziinae</taxon>
        <taxon>Oryzias</taxon>
    </lineage>
</organism>
<dbReference type="Proteomes" id="UP000694383">
    <property type="component" value="Unplaced"/>
</dbReference>
<dbReference type="AlphaFoldDB" id="A0A8C7Y9U0"/>
<reference evidence="3" key="2">
    <citation type="submission" date="2025-09" db="UniProtKB">
        <authorList>
            <consortium name="Ensembl"/>
        </authorList>
    </citation>
    <scope>IDENTIFICATION</scope>
</reference>
<accession>A0A8C7Y9U0</accession>
<protein>
    <submittedName>
        <fullName evidence="3">Uncharacterized protein</fullName>
    </submittedName>
</protein>
<feature type="compositionally biased region" description="Polar residues" evidence="2">
    <location>
        <begin position="1"/>
        <end position="18"/>
    </location>
</feature>
<proteinExistence type="predicted"/>
<feature type="compositionally biased region" description="Polar residues" evidence="2">
    <location>
        <begin position="58"/>
        <end position="84"/>
    </location>
</feature>
<dbReference type="GeneTree" id="ENSGT00390000010974"/>
<evidence type="ECO:0000256" key="1">
    <source>
        <dbReference type="SAM" id="Coils"/>
    </source>
</evidence>
<dbReference type="Ensembl" id="ENSOSIT00000025779.1">
    <property type="protein sequence ID" value="ENSOSIP00000024421.1"/>
    <property type="gene ID" value="ENSOSIG00000012840.1"/>
</dbReference>
<feature type="region of interest" description="Disordered" evidence="2">
    <location>
        <begin position="1"/>
        <end position="105"/>
    </location>
</feature>
<name>A0A8C7Y9U0_9TELE</name>
<evidence type="ECO:0000256" key="2">
    <source>
        <dbReference type="SAM" id="MobiDB-lite"/>
    </source>
</evidence>
<sequence>MASRRTTMASSSFKNASSEAKGLKSGSAANKANNSGAGKKTVKPSGTIVKSRYLQAAEKTSLSKSNSLTNESVAAPQRPSSPNPTCVKPKSGTPTRRSMAPQGLAVSMSSETEPSLLGKSVLQSTFSDGHCFRPDFDISVIKEKTVIKNADKSEKNPEVEKRMVEMDTFLLAYLTAKVRAYVHSCAFVNTTLTVILELFRINRVYVSLEMQNNNAKFKAEAEARILQMMEEEERLHDEMKEKRRQFLLAEKKRVLNELLDLQVWTLCF</sequence>
<keyword evidence="1" id="KW-0175">Coiled coil</keyword>
<reference evidence="3" key="1">
    <citation type="submission" date="2025-08" db="UniProtKB">
        <authorList>
            <consortium name="Ensembl"/>
        </authorList>
    </citation>
    <scope>IDENTIFICATION</scope>
</reference>